<proteinExistence type="predicted"/>
<dbReference type="PROSITE" id="PS50943">
    <property type="entry name" value="HTH_CROC1"/>
    <property type="match status" value="1"/>
</dbReference>
<dbReference type="Pfam" id="PF01381">
    <property type="entry name" value="HTH_3"/>
    <property type="match status" value="1"/>
</dbReference>
<dbReference type="SMART" id="SM00530">
    <property type="entry name" value="HTH_XRE"/>
    <property type="match status" value="1"/>
</dbReference>
<dbReference type="InterPro" id="IPR011990">
    <property type="entry name" value="TPR-like_helical_dom_sf"/>
</dbReference>
<comment type="caution">
    <text evidence="4">The sequence shown here is derived from an EMBL/GenBank/DDBJ whole genome shotgun (WGS) entry which is preliminary data.</text>
</comment>
<evidence type="ECO:0000256" key="2">
    <source>
        <dbReference type="PROSITE-ProRule" id="PRU00339"/>
    </source>
</evidence>
<dbReference type="Gene3D" id="1.10.260.40">
    <property type="entry name" value="lambda repressor-like DNA-binding domains"/>
    <property type="match status" value="1"/>
</dbReference>
<dbReference type="SUPFAM" id="SSF47413">
    <property type="entry name" value="lambda repressor-like DNA-binding domains"/>
    <property type="match status" value="1"/>
</dbReference>
<protein>
    <submittedName>
        <fullName evidence="4">HTH-type transcriptional regulator ImmR</fullName>
    </submittedName>
</protein>
<accession>A0A1V4IME8</accession>
<keyword evidence="2" id="KW-0802">TPR repeat</keyword>
<dbReference type="InterPro" id="IPR019734">
    <property type="entry name" value="TPR_rpt"/>
</dbReference>
<dbReference type="OrthoDB" id="9801008at2"/>
<evidence type="ECO:0000256" key="1">
    <source>
        <dbReference type="ARBA" id="ARBA00023125"/>
    </source>
</evidence>
<dbReference type="STRING" id="1450648.CLORY_24140"/>
<keyword evidence="1" id="KW-0238">DNA-binding</keyword>
<evidence type="ECO:0000313" key="4">
    <source>
        <dbReference type="EMBL" id="OPJ61202.1"/>
    </source>
</evidence>
<dbReference type="PROSITE" id="PS50005">
    <property type="entry name" value="TPR"/>
    <property type="match status" value="1"/>
</dbReference>
<feature type="repeat" description="TPR" evidence="2">
    <location>
        <begin position="75"/>
        <end position="108"/>
    </location>
</feature>
<dbReference type="Gene3D" id="1.25.40.10">
    <property type="entry name" value="Tetratricopeptide repeat domain"/>
    <property type="match status" value="1"/>
</dbReference>
<dbReference type="Proteomes" id="UP000190080">
    <property type="component" value="Unassembled WGS sequence"/>
</dbReference>
<dbReference type="SUPFAM" id="SSF48452">
    <property type="entry name" value="TPR-like"/>
    <property type="match status" value="1"/>
</dbReference>
<dbReference type="PANTHER" id="PTHR46558:SF11">
    <property type="entry name" value="HTH-TYPE TRANSCRIPTIONAL REGULATOR XRE"/>
    <property type="match status" value="1"/>
</dbReference>
<evidence type="ECO:0000259" key="3">
    <source>
        <dbReference type="PROSITE" id="PS50943"/>
    </source>
</evidence>
<organism evidence="4 5">
    <name type="scientific">Clostridium oryzae</name>
    <dbReference type="NCBI Taxonomy" id="1450648"/>
    <lineage>
        <taxon>Bacteria</taxon>
        <taxon>Bacillati</taxon>
        <taxon>Bacillota</taxon>
        <taxon>Clostridia</taxon>
        <taxon>Eubacteriales</taxon>
        <taxon>Clostridiaceae</taxon>
        <taxon>Clostridium</taxon>
    </lineage>
</organism>
<gene>
    <name evidence="4" type="primary">immR</name>
    <name evidence="4" type="ORF">CLORY_24140</name>
</gene>
<dbReference type="AlphaFoldDB" id="A0A1V4IME8"/>
<dbReference type="InterPro" id="IPR001387">
    <property type="entry name" value="Cro/C1-type_HTH"/>
</dbReference>
<dbReference type="EMBL" id="MZGV01000024">
    <property type="protein sequence ID" value="OPJ61202.1"/>
    <property type="molecule type" value="Genomic_DNA"/>
</dbReference>
<dbReference type="GO" id="GO:0003677">
    <property type="term" value="F:DNA binding"/>
    <property type="evidence" value="ECO:0007669"/>
    <property type="project" value="UniProtKB-KW"/>
</dbReference>
<evidence type="ECO:0000313" key="5">
    <source>
        <dbReference type="Proteomes" id="UP000190080"/>
    </source>
</evidence>
<dbReference type="RefSeq" id="WP_079424733.1">
    <property type="nucleotide sequence ID" value="NZ_MZGV01000024.1"/>
</dbReference>
<reference evidence="4 5" key="1">
    <citation type="submission" date="2017-03" db="EMBL/GenBank/DDBJ databases">
        <title>Genome sequence of Clostridium oryzae DSM 28571.</title>
        <authorList>
            <person name="Poehlein A."/>
            <person name="Daniel R."/>
        </authorList>
    </citation>
    <scope>NUCLEOTIDE SEQUENCE [LARGE SCALE GENOMIC DNA]</scope>
    <source>
        <strain evidence="4 5">DSM 28571</strain>
    </source>
</reference>
<keyword evidence="5" id="KW-1185">Reference proteome</keyword>
<name>A0A1V4IME8_9CLOT</name>
<dbReference type="InterPro" id="IPR010982">
    <property type="entry name" value="Lambda_DNA-bd_dom_sf"/>
</dbReference>
<feature type="domain" description="HTH cro/C1-type" evidence="3">
    <location>
        <begin position="9"/>
        <end position="63"/>
    </location>
</feature>
<dbReference type="CDD" id="cd00093">
    <property type="entry name" value="HTH_XRE"/>
    <property type="match status" value="1"/>
</dbReference>
<dbReference type="PANTHER" id="PTHR46558">
    <property type="entry name" value="TRACRIPTIONAL REGULATORY PROTEIN-RELATED-RELATED"/>
    <property type="match status" value="1"/>
</dbReference>
<sequence length="260" mass="29751">MQIKIGENLRKLRIKNELTQEKLAEVFGVSPQAISRWENNSTYPDVTMLPGIANYYNVSIDELMGMDEIRNIEKINSTFSIVHEYESKGMINEAIQTLREAIKLYPNNYGLLSELALALTLKTNTDIEYDLFNEAIALSERVLLNSTNEKIRSTTKTNLCFLYLKVNEDEKAIKLAKTLPHIWECREIVLPEMFMGDDYFIELKKGILTVISIICEKIENSKKHKHSSIDKIIAIGSNKNSDDELKGKIELITQFLDVVS</sequence>